<keyword evidence="6" id="KW-0472">Membrane</keyword>
<name>A0A8H4W7Z8_9HELO</name>
<keyword evidence="4" id="KW-0560">Oxidoreductase</keyword>
<gene>
    <name evidence="7" type="ORF">G7Y89_g787</name>
</gene>
<evidence type="ECO:0000256" key="4">
    <source>
        <dbReference type="ARBA" id="ARBA00023002"/>
    </source>
</evidence>
<keyword evidence="6" id="KW-0812">Transmembrane</keyword>
<evidence type="ECO:0008006" key="9">
    <source>
        <dbReference type="Google" id="ProtNLM"/>
    </source>
</evidence>
<keyword evidence="6" id="KW-1133">Transmembrane helix</keyword>
<reference evidence="7 8" key="1">
    <citation type="submission" date="2020-03" db="EMBL/GenBank/DDBJ databases">
        <title>Draft Genome Sequence of Cudoniella acicularis.</title>
        <authorList>
            <person name="Buettner E."/>
            <person name="Kellner H."/>
        </authorList>
    </citation>
    <scope>NUCLEOTIDE SEQUENCE [LARGE SCALE GENOMIC DNA]</scope>
    <source>
        <strain evidence="7 8">DSM 108380</strain>
    </source>
</reference>
<organism evidence="7 8">
    <name type="scientific">Cudoniella acicularis</name>
    <dbReference type="NCBI Taxonomy" id="354080"/>
    <lineage>
        <taxon>Eukaryota</taxon>
        <taxon>Fungi</taxon>
        <taxon>Dikarya</taxon>
        <taxon>Ascomycota</taxon>
        <taxon>Pezizomycotina</taxon>
        <taxon>Leotiomycetes</taxon>
        <taxon>Helotiales</taxon>
        <taxon>Tricladiaceae</taxon>
        <taxon>Cudoniella</taxon>
    </lineage>
</organism>
<keyword evidence="3" id="KW-0479">Metal-binding</keyword>
<evidence type="ECO:0000256" key="5">
    <source>
        <dbReference type="ARBA" id="ARBA00023004"/>
    </source>
</evidence>
<evidence type="ECO:0000256" key="2">
    <source>
        <dbReference type="ARBA" id="ARBA00010617"/>
    </source>
</evidence>
<evidence type="ECO:0000256" key="6">
    <source>
        <dbReference type="SAM" id="Phobius"/>
    </source>
</evidence>
<dbReference type="GO" id="GO:0004497">
    <property type="term" value="F:monooxygenase activity"/>
    <property type="evidence" value="ECO:0007669"/>
    <property type="project" value="InterPro"/>
</dbReference>
<keyword evidence="8" id="KW-1185">Reference proteome</keyword>
<dbReference type="InterPro" id="IPR036396">
    <property type="entry name" value="Cyt_P450_sf"/>
</dbReference>
<dbReference type="PANTHER" id="PTHR46206">
    <property type="entry name" value="CYTOCHROME P450"/>
    <property type="match status" value="1"/>
</dbReference>
<dbReference type="GO" id="GO:0020037">
    <property type="term" value="F:heme binding"/>
    <property type="evidence" value="ECO:0007669"/>
    <property type="project" value="InterPro"/>
</dbReference>
<dbReference type="OrthoDB" id="1844152at2759"/>
<sequence>MISEATAGIIDLEILRRISAVPASYTTVALILVGTSALYYIWEHVCKNPIPIYVGDGTKSAKQRWMSDAINLLQEGYNKLLPPRYIDELKMLPDSEFTSALVEMMQGHHTTFTEPEKPNFLVNKVKHELNKNMSHIFPEVREEVDLALPVEFPPCDAQKHNADVKRFLTPLIKEREAGEKSDDYVKPNTAIDWLGYGGASIHTTSQLVTNSLFNLAAHPEYTDMLREEAKHVLIESGGQLTLASMAKLRKMDSFIKESQRFGGAFVASFQRKVKKPITLSDGTYLAPGTWASAPSLAISYDPTIYENPEEFDPLRYYKLREHSEAREEQACCIKKLLNSLGVKEDLKTNYENKQTLHKSHIKFMDIISRLFLTTLAKPRVHP</sequence>
<evidence type="ECO:0000313" key="8">
    <source>
        <dbReference type="Proteomes" id="UP000566819"/>
    </source>
</evidence>
<dbReference type="PANTHER" id="PTHR46206:SF7">
    <property type="entry name" value="P450, PUTATIVE (EUROFUNG)-RELATED"/>
    <property type="match status" value="1"/>
</dbReference>
<dbReference type="SUPFAM" id="SSF48264">
    <property type="entry name" value="Cytochrome P450"/>
    <property type="match status" value="1"/>
</dbReference>
<dbReference type="EMBL" id="JAAMPI010000028">
    <property type="protein sequence ID" value="KAF4637272.1"/>
    <property type="molecule type" value="Genomic_DNA"/>
</dbReference>
<evidence type="ECO:0000256" key="1">
    <source>
        <dbReference type="ARBA" id="ARBA00001971"/>
    </source>
</evidence>
<dbReference type="CDD" id="cd11041">
    <property type="entry name" value="CYP503A1-like"/>
    <property type="match status" value="1"/>
</dbReference>
<keyword evidence="5" id="KW-0408">Iron</keyword>
<accession>A0A8H4W7Z8</accession>
<dbReference type="Proteomes" id="UP000566819">
    <property type="component" value="Unassembled WGS sequence"/>
</dbReference>
<dbReference type="Pfam" id="PF00067">
    <property type="entry name" value="p450"/>
    <property type="match status" value="1"/>
</dbReference>
<dbReference type="Gene3D" id="1.10.630.10">
    <property type="entry name" value="Cytochrome P450"/>
    <property type="match status" value="1"/>
</dbReference>
<dbReference type="GO" id="GO:0016705">
    <property type="term" value="F:oxidoreductase activity, acting on paired donors, with incorporation or reduction of molecular oxygen"/>
    <property type="evidence" value="ECO:0007669"/>
    <property type="project" value="InterPro"/>
</dbReference>
<comment type="caution">
    <text evidence="7">The sequence shown here is derived from an EMBL/GenBank/DDBJ whole genome shotgun (WGS) entry which is preliminary data.</text>
</comment>
<feature type="transmembrane region" description="Helical" evidence="6">
    <location>
        <begin position="20"/>
        <end position="42"/>
    </location>
</feature>
<proteinExistence type="inferred from homology"/>
<dbReference type="GO" id="GO:0005506">
    <property type="term" value="F:iron ion binding"/>
    <property type="evidence" value="ECO:0007669"/>
    <property type="project" value="InterPro"/>
</dbReference>
<comment type="similarity">
    <text evidence="2">Belongs to the cytochrome P450 family.</text>
</comment>
<protein>
    <recommendedName>
        <fullName evidence="9">Cytochrome P450</fullName>
    </recommendedName>
</protein>
<dbReference type="AlphaFoldDB" id="A0A8H4W7Z8"/>
<comment type="cofactor">
    <cofactor evidence="1">
        <name>heme</name>
        <dbReference type="ChEBI" id="CHEBI:30413"/>
    </cofactor>
</comment>
<evidence type="ECO:0000256" key="3">
    <source>
        <dbReference type="ARBA" id="ARBA00022723"/>
    </source>
</evidence>
<evidence type="ECO:0000313" key="7">
    <source>
        <dbReference type="EMBL" id="KAF4637272.1"/>
    </source>
</evidence>
<dbReference type="InterPro" id="IPR001128">
    <property type="entry name" value="Cyt_P450"/>
</dbReference>